<sequence>MDDEALRAELEAMAGEQRELMARTGGGAVEQAPVEARRERRAVFVRHADRLEQLLAGGWPTADRVGEVAARGAWLVAQHADTQLSVQRLALRLLREAVEHGRAPAQQLAMLDDRVAVTEGRHQTYGTQVADVVDGRPVLWPVADPDRLDDRRATVGLEPLAVHLARYVQA</sequence>
<dbReference type="STRING" id="1070870.SAMN05444351_0106"/>
<name>A0A1M5CV42_9ACTN</name>
<accession>A0A1M5CV42</accession>
<proteinExistence type="predicted"/>
<reference evidence="1 2" key="1">
    <citation type="submission" date="2016-11" db="EMBL/GenBank/DDBJ databases">
        <authorList>
            <person name="Jaros S."/>
            <person name="Januszkiewicz K."/>
            <person name="Wedrychowicz H."/>
        </authorList>
    </citation>
    <scope>NUCLEOTIDE SEQUENCE [LARGE SCALE GENOMIC DNA]</scope>
    <source>
        <strain evidence="1 2">DSM 45408</strain>
    </source>
</reference>
<gene>
    <name evidence="1" type="ORF">SAMN05444351_0106</name>
</gene>
<dbReference type="AlphaFoldDB" id="A0A1M5CV42"/>
<dbReference type="Pfam" id="PF20329">
    <property type="entry name" value="DUF6624"/>
    <property type="match status" value="1"/>
</dbReference>
<keyword evidence="2" id="KW-1185">Reference proteome</keyword>
<evidence type="ECO:0000313" key="1">
    <source>
        <dbReference type="EMBL" id="SHF58605.1"/>
    </source>
</evidence>
<dbReference type="RefSeq" id="WP_073417834.1">
    <property type="nucleotide sequence ID" value="NZ_FQVX01000001.1"/>
</dbReference>
<dbReference type="OrthoDB" id="22038at2"/>
<evidence type="ECO:0000313" key="2">
    <source>
        <dbReference type="Proteomes" id="UP000184471"/>
    </source>
</evidence>
<dbReference type="EMBL" id="FQVX01000001">
    <property type="protein sequence ID" value="SHF58605.1"/>
    <property type="molecule type" value="Genomic_DNA"/>
</dbReference>
<organism evidence="1 2">
    <name type="scientific">Geodermatophilus nigrescens</name>
    <dbReference type="NCBI Taxonomy" id="1070870"/>
    <lineage>
        <taxon>Bacteria</taxon>
        <taxon>Bacillati</taxon>
        <taxon>Actinomycetota</taxon>
        <taxon>Actinomycetes</taxon>
        <taxon>Geodermatophilales</taxon>
        <taxon>Geodermatophilaceae</taxon>
        <taxon>Geodermatophilus</taxon>
    </lineage>
</organism>
<dbReference type="Proteomes" id="UP000184471">
    <property type="component" value="Unassembled WGS sequence"/>
</dbReference>
<protein>
    <submittedName>
        <fullName evidence="1">Uncharacterized protein</fullName>
    </submittedName>
</protein>
<dbReference type="InterPro" id="IPR046732">
    <property type="entry name" value="DUF6624"/>
</dbReference>